<feature type="domain" description="Pyrrolo-quinoline quinone repeat" evidence="2">
    <location>
        <begin position="85"/>
        <end position="147"/>
    </location>
</feature>
<gene>
    <name evidence="3" type="ORF">SAMN05444280_1603</name>
</gene>
<dbReference type="InterPro" id="IPR011047">
    <property type="entry name" value="Quinoprotein_ADH-like_sf"/>
</dbReference>
<evidence type="ECO:0000313" key="4">
    <source>
        <dbReference type="Proteomes" id="UP000184050"/>
    </source>
</evidence>
<keyword evidence="1" id="KW-0732">Signal</keyword>
<dbReference type="PANTHER" id="PTHR34512:SF30">
    <property type="entry name" value="OUTER MEMBRANE PROTEIN ASSEMBLY FACTOR BAMB"/>
    <property type="match status" value="1"/>
</dbReference>
<evidence type="ECO:0000259" key="2">
    <source>
        <dbReference type="Pfam" id="PF13360"/>
    </source>
</evidence>
<dbReference type="InterPro" id="IPR002372">
    <property type="entry name" value="PQQ_rpt_dom"/>
</dbReference>
<protein>
    <submittedName>
        <fullName evidence="3">PQQ-like domain-containing protein</fullName>
    </submittedName>
</protein>
<dbReference type="PANTHER" id="PTHR34512">
    <property type="entry name" value="CELL SURFACE PROTEIN"/>
    <property type="match status" value="1"/>
</dbReference>
<reference evidence="3 4" key="1">
    <citation type="submission" date="2016-11" db="EMBL/GenBank/DDBJ databases">
        <authorList>
            <person name="Jaros S."/>
            <person name="Januszkiewicz K."/>
            <person name="Wedrychowicz H."/>
        </authorList>
    </citation>
    <scope>NUCLEOTIDE SEQUENCE [LARGE SCALE GENOMIC DNA]</scope>
    <source>
        <strain evidence="3 4">DSM 27063</strain>
    </source>
</reference>
<proteinExistence type="predicted"/>
<dbReference type="OrthoDB" id="7012117at2"/>
<dbReference type="AlphaFoldDB" id="A0A1M6PGD1"/>
<evidence type="ECO:0000313" key="3">
    <source>
        <dbReference type="EMBL" id="SHK07001.1"/>
    </source>
</evidence>
<name>A0A1M6PGD1_9BACT</name>
<sequence>MKPKKFFLPLAIFTLLASGIFAQDWPQFLGPDRNSKSPETGILRTWPEGGPEVLWTVDLGIGYGGPVVKDGKIYLLDREKDKADIMRCFDLNTGEELWKFEYEAPGSVMFPGSRSVPLVDGNHVYSTGVFGDLYCFDINTQKPVWKVNI</sequence>
<dbReference type="Gene3D" id="2.130.10.10">
    <property type="entry name" value="YVTN repeat-like/Quinoprotein amine dehydrogenase"/>
    <property type="match status" value="1"/>
</dbReference>
<dbReference type="EMBL" id="FQZE01000060">
    <property type="protein sequence ID" value="SHK07001.1"/>
    <property type="molecule type" value="Genomic_DNA"/>
</dbReference>
<keyword evidence="4" id="KW-1185">Reference proteome</keyword>
<evidence type="ECO:0000256" key="1">
    <source>
        <dbReference type="SAM" id="SignalP"/>
    </source>
</evidence>
<dbReference type="InterPro" id="IPR015943">
    <property type="entry name" value="WD40/YVTN_repeat-like_dom_sf"/>
</dbReference>
<organism evidence="3 4">
    <name type="scientific">Tangfeifania diversioriginum</name>
    <dbReference type="NCBI Taxonomy" id="1168035"/>
    <lineage>
        <taxon>Bacteria</taxon>
        <taxon>Pseudomonadati</taxon>
        <taxon>Bacteroidota</taxon>
        <taxon>Bacteroidia</taxon>
        <taxon>Marinilabiliales</taxon>
        <taxon>Prolixibacteraceae</taxon>
        <taxon>Tangfeifania</taxon>
    </lineage>
</organism>
<dbReference type="Pfam" id="PF13360">
    <property type="entry name" value="PQQ_2"/>
    <property type="match status" value="1"/>
</dbReference>
<dbReference type="SUPFAM" id="SSF50998">
    <property type="entry name" value="Quinoprotein alcohol dehydrogenase-like"/>
    <property type="match status" value="1"/>
</dbReference>
<feature type="chain" id="PRO_5013359667" evidence="1">
    <location>
        <begin position="23"/>
        <end position="149"/>
    </location>
</feature>
<dbReference type="STRING" id="1168035.SAMN05444280_1603"/>
<accession>A0A1M6PGD1</accession>
<dbReference type="Proteomes" id="UP000184050">
    <property type="component" value="Unassembled WGS sequence"/>
</dbReference>
<feature type="signal peptide" evidence="1">
    <location>
        <begin position="1"/>
        <end position="22"/>
    </location>
</feature>